<keyword evidence="6" id="KW-0804">Transcription</keyword>
<keyword evidence="9" id="KW-0969">Cilium</keyword>
<comment type="similarity">
    <text evidence="1">Belongs to the FlgM family.</text>
</comment>
<dbReference type="GO" id="GO:0045892">
    <property type="term" value="P:negative regulation of DNA-templated transcription"/>
    <property type="evidence" value="ECO:0007669"/>
    <property type="project" value="InterPro"/>
</dbReference>
<dbReference type="NCBIfam" id="TIGR03824">
    <property type="entry name" value="FlgM_jcvi"/>
    <property type="match status" value="1"/>
</dbReference>
<organism evidence="9 10">
    <name type="scientific">Tumebacillus algifaecis</name>
    <dbReference type="NCBI Taxonomy" id="1214604"/>
    <lineage>
        <taxon>Bacteria</taxon>
        <taxon>Bacillati</taxon>
        <taxon>Bacillota</taxon>
        <taxon>Bacilli</taxon>
        <taxon>Bacillales</taxon>
        <taxon>Alicyclobacillaceae</taxon>
        <taxon>Tumebacillus</taxon>
    </lineage>
</organism>
<evidence type="ECO:0000259" key="8">
    <source>
        <dbReference type="Pfam" id="PF04316"/>
    </source>
</evidence>
<dbReference type="Proteomes" id="UP000214688">
    <property type="component" value="Chromosome"/>
</dbReference>
<evidence type="ECO:0000256" key="7">
    <source>
        <dbReference type="SAM" id="MobiDB-lite"/>
    </source>
</evidence>
<keyword evidence="9" id="KW-0966">Cell projection</keyword>
<evidence type="ECO:0000256" key="5">
    <source>
        <dbReference type="ARBA" id="ARBA00023015"/>
    </source>
</evidence>
<dbReference type="Pfam" id="PF04316">
    <property type="entry name" value="FlgM"/>
    <property type="match status" value="1"/>
</dbReference>
<dbReference type="EMBL" id="CP022657">
    <property type="protein sequence ID" value="ASS73930.1"/>
    <property type="molecule type" value="Genomic_DNA"/>
</dbReference>
<accession>A0A223CX56</accession>
<sequence length="88" mass="9888">MKINDTAHIFRLQAYQSAERAREEKGVGQASGARDGVSISSEALEMSREEDSALRSERFEAVKESVQNGTYQVDLQKVAAKLYESFMR</sequence>
<protein>
    <recommendedName>
        <fullName evidence="2">Negative regulator of flagellin synthesis</fullName>
    </recommendedName>
</protein>
<evidence type="ECO:0000256" key="1">
    <source>
        <dbReference type="ARBA" id="ARBA00005322"/>
    </source>
</evidence>
<keyword evidence="5" id="KW-0805">Transcription regulation</keyword>
<evidence type="ECO:0000256" key="6">
    <source>
        <dbReference type="ARBA" id="ARBA00023163"/>
    </source>
</evidence>
<gene>
    <name evidence="9" type="primary">flgM</name>
    <name evidence="9" type="ORF">CIG75_02340</name>
</gene>
<dbReference type="RefSeq" id="WP_094235190.1">
    <property type="nucleotide sequence ID" value="NZ_CP022657.1"/>
</dbReference>
<dbReference type="KEGG" id="tab:CIG75_02340"/>
<reference evidence="9 10" key="1">
    <citation type="journal article" date="2015" name="Int. J. Syst. Evol. Microbiol.">
        <title>Tumebacillus algifaecis sp. nov., isolated from decomposing algal scum.</title>
        <authorList>
            <person name="Wu Y.F."/>
            <person name="Zhang B."/>
            <person name="Xing P."/>
            <person name="Wu Q.L."/>
            <person name="Liu S.J."/>
        </authorList>
    </citation>
    <scope>NUCLEOTIDE SEQUENCE [LARGE SCALE GENOMIC DNA]</scope>
    <source>
        <strain evidence="9 10">THMBR28</strain>
    </source>
</reference>
<dbReference type="InterPro" id="IPR007412">
    <property type="entry name" value="FlgM"/>
</dbReference>
<feature type="domain" description="Anti-sigma-28 factor FlgM C-terminal" evidence="8">
    <location>
        <begin position="35"/>
        <end position="83"/>
    </location>
</feature>
<evidence type="ECO:0000256" key="4">
    <source>
        <dbReference type="ARBA" id="ARBA00022795"/>
    </source>
</evidence>
<dbReference type="SUPFAM" id="SSF101498">
    <property type="entry name" value="Anti-sigma factor FlgM"/>
    <property type="match status" value="1"/>
</dbReference>
<evidence type="ECO:0000313" key="10">
    <source>
        <dbReference type="Proteomes" id="UP000214688"/>
    </source>
</evidence>
<dbReference type="InterPro" id="IPR035890">
    <property type="entry name" value="Anti-sigma-28_factor_FlgM_sf"/>
</dbReference>
<dbReference type="GO" id="GO:0044781">
    <property type="term" value="P:bacterial-type flagellum organization"/>
    <property type="evidence" value="ECO:0007669"/>
    <property type="project" value="UniProtKB-KW"/>
</dbReference>
<evidence type="ECO:0000256" key="3">
    <source>
        <dbReference type="ARBA" id="ARBA00022491"/>
    </source>
</evidence>
<dbReference type="OrthoDB" id="2382241at2"/>
<keyword evidence="4" id="KW-1005">Bacterial flagellum biogenesis</keyword>
<keyword evidence="9" id="KW-0282">Flagellum</keyword>
<dbReference type="AlphaFoldDB" id="A0A223CX56"/>
<keyword evidence="10" id="KW-1185">Reference proteome</keyword>
<keyword evidence="3" id="KW-0678">Repressor</keyword>
<feature type="region of interest" description="Disordered" evidence="7">
    <location>
        <begin position="18"/>
        <end position="50"/>
    </location>
</feature>
<dbReference type="InterPro" id="IPR031316">
    <property type="entry name" value="FlgM_C"/>
</dbReference>
<proteinExistence type="inferred from homology"/>
<name>A0A223CX56_9BACL</name>
<evidence type="ECO:0000256" key="2">
    <source>
        <dbReference type="ARBA" id="ARBA00017823"/>
    </source>
</evidence>
<evidence type="ECO:0000313" key="9">
    <source>
        <dbReference type="EMBL" id="ASS73930.1"/>
    </source>
</evidence>